<comment type="function">
    <text evidence="12">Major role in the synthesis of nucleoside triphosphates other than ATP. The ATP gamma phosphate is transferred to the NDP beta phosphate via a ping-pong mechanism, using a phosphorylated active-site intermediate.</text>
</comment>
<dbReference type="Proteomes" id="UP000430222">
    <property type="component" value="Unassembled WGS sequence"/>
</dbReference>
<dbReference type="GO" id="GO:0046872">
    <property type="term" value="F:metal ion binding"/>
    <property type="evidence" value="ECO:0007669"/>
    <property type="project" value="UniProtKB-KW"/>
</dbReference>
<evidence type="ECO:0000256" key="9">
    <source>
        <dbReference type="ARBA" id="ARBA00022840"/>
    </source>
</evidence>
<evidence type="ECO:0000256" key="14">
    <source>
        <dbReference type="RuleBase" id="RU004011"/>
    </source>
</evidence>
<evidence type="ECO:0000256" key="3">
    <source>
        <dbReference type="ARBA" id="ARBA00012966"/>
    </source>
</evidence>
<evidence type="ECO:0000256" key="7">
    <source>
        <dbReference type="ARBA" id="ARBA00022741"/>
    </source>
</evidence>
<evidence type="ECO:0000313" key="18">
    <source>
        <dbReference type="Proteomes" id="UP000430222"/>
    </source>
</evidence>
<dbReference type="GO" id="GO:0006241">
    <property type="term" value="P:CTP biosynthetic process"/>
    <property type="evidence" value="ECO:0007669"/>
    <property type="project" value="UniProtKB-UniRule"/>
</dbReference>
<comment type="subcellular location">
    <subcellularLocation>
        <location evidence="12">Cytoplasm</location>
    </subcellularLocation>
</comment>
<dbReference type="CDD" id="cd04413">
    <property type="entry name" value="NDPk_I"/>
    <property type="match status" value="1"/>
</dbReference>
<dbReference type="PANTHER" id="PTHR11349">
    <property type="entry name" value="NUCLEOSIDE DIPHOSPHATE KINASE"/>
    <property type="match status" value="1"/>
</dbReference>
<dbReference type="SUPFAM" id="SSF54919">
    <property type="entry name" value="Nucleoside diphosphate kinase, NDK"/>
    <property type="match status" value="1"/>
</dbReference>
<evidence type="ECO:0000256" key="4">
    <source>
        <dbReference type="ARBA" id="ARBA00017632"/>
    </source>
</evidence>
<feature type="active site" description="Pros-phosphohistidine intermediate" evidence="12">
    <location>
        <position position="115"/>
    </location>
</feature>
<dbReference type="GO" id="GO:0005737">
    <property type="term" value="C:cytoplasm"/>
    <property type="evidence" value="ECO:0007669"/>
    <property type="project" value="UniProtKB-SubCell"/>
</dbReference>
<dbReference type="HAMAP" id="MF_00451">
    <property type="entry name" value="NDP_kinase"/>
    <property type="match status" value="1"/>
</dbReference>
<keyword evidence="18" id="KW-1185">Reference proteome</keyword>
<evidence type="ECO:0000256" key="8">
    <source>
        <dbReference type="ARBA" id="ARBA00022777"/>
    </source>
</evidence>
<dbReference type="GO" id="GO:0006183">
    <property type="term" value="P:GTP biosynthetic process"/>
    <property type="evidence" value="ECO:0007669"/>
    <property type="project" value="UniProtKB-UniRule"/>
</dbReference>
<feature type="binding site" evidence="12">
    <location>
        <position position="9"/>
    </location>
    <ligand>
        <name>ATP</name>
        <dbReference type="ChEBI" id="CHEBI:30616"/>
    </ligand>
</feature>
<comment type="similarity">
    <text evidence="2 12 13 14">Belongs to the NDK family.</text>
</comment>
<dbReference type="PROSITE" id="PS51374">
    <property type="entry name" value="NDPK_LIKE"/>
    <property type="match status" value="1"/>
</dbReference>
<dbReference type="FunFam" id="3.30.70.141:FF:000003">
    <property type="entry name" value="Nucleoside diphosphate kinase"/>
    <property type="match status" value="1"/>
</dbReference>
<dbReference type="EMBL" id="VUNL01000010">
    <property type="protein sequence ID" value="MSV25371.1"/>
    <property type="molecule type" value="Genomic_DNA"/>
</dbReference>
<evidence type="ECO:0000256" key="6">
    <source>
        <dbReference type="ARBA" id="ARBA00022723"/>
    </source>
</evidence>
<keyword evidence="8 12" id="KW-0418">Kinase</keyword>
<dbReference type="SMART" id="SM00562">
    <property type="entry name" value="NDK"/>
    <property type="match status" value="1"/>
</dbReference>
<keyword evidence="12" id="KW-0963">Cytoplasm</keyword>
<name>A0A6I2V0D3_9FIRM</name>
<comment type="catalytic activity">
    <reaction evidence="12 15">
        <text>a 2'-deoxyribonucleoside 5'-diphosphate + ATP = a 2'-deoxyribonucleoside 5'-triphosphate + ADP</text>
        <dbReference type="Rhea" id="RHEA:44640"/>
        <dbReference type="ChEBI" id="CHEBI:30616"/>
        <dbReference type="ChEBI" id="CHEBI:61560"/>
        <dbReference type="ChEBI" id="CHEBI:73316"/>
        <dbReference type="ChEBI" id="CHEBI:456216"/>
        <dbReference type="EC" id="2.7.4.6"/>
    </reaction>
</comment>
<reference evidence="17 18" key="1">
    <citation type="submission" date="2019-08" db="EMBL/GenBank/DDBJ databases">
        <title>In-depth cultivation of the pig gut microbiome towards novel bacterial diversity and tailored functional studies.</title>
        <authorList>
            <person name="Wylensek D."/>
            <person name="Hitch T.C.A."/>
            <person name="Clavel T."/>
        </authorList>
    </citation>
    <scope>NUCLEOTIDE SEQUENCE [LARGE SCALE GENOMIC DNA]</scope>
    <source>
        <strain evidence="18">WCA-380-WT-3B3</strain>
    </source>
</reference>
<sequence>MEKTLVLIKPDAFAKHYSGDILKRYEQEGFRVVAMKLLKMDERLASIHYAEHIGRPYYRDLVGFMTSAPLIAMVLEGDHAIARVREINGKTNPAEAAEGTIRRQFAASGSRNAVHASDSPESAKREISIFFNETEIFDEDYHVKD</sequence>
<evidence type="ECO:0000256" key="13">
    <source>
        <dbReference type="PROSITE-ProRule" id="PRU00706"/>
    </source>
</evidence>
<dbReference type="Gene3D" id="3.30.70.141">
    <property type="entry name" value="Nucleoside diphosphate kinase-like domain"/>
    <property type="match status" value="1"/>
</dbReference>
<dbReference type="InterPro" id="IPR001564">
    <property type="entry name" value="Nucleoside_diP_kinase"/>
</dbReference>
<feature type="domain" description="Nucleoside diphosphate kinase-like" evidence="16">
    <location>
        <begin position="1"/>
        <end position="138"/>
    </location>
</feature>
<dbReference type="AlphaFoldDB" id="A0A6I2V0D3"/>
<keyword evidence="9 12" id="KW-0067">ATP-binding</keyword>
<feature type="binding site" evidence="12">
    <location>
        <position position="112"/>
    </location>
    <ligand>
        <name>ATP</name>
        <dbReference type="ChEBI" id="CHEBI:30616"/>
    </ligand>
</feature>
<keyword evidence="7 12" id="KW-0547">Nucleotide-binding</keyword>
<accession>A0A6I2V0D3</accession>
<feature type="binding site" evidence="12">
    <location>
        <position position="85"/>
    </location>
    <ligand>
        <name>ATP</name>
        <dbReference type="ChEBI" id="CHEBI:30616"/>
    </ligand>
</feature>
<keyword evidence="6 12" id="KW-0479">Metal-binding</keyword>
<dbReference type="GO" id="GO:0005524">
    <property type="term" value="F:ATP binding"/>
    <property type="evidence" value="ECO:0007669"/>
    <property type="project" value="UniProtKB-UniRule"/>
</dbReference>
<keyword evidence="11 12" id="KW-0546">Nucleotide metabolism</keyword>
<comment type="cofactor">
    <cofactor evidence="1 12">
        <name>Mg(2+)</name>
        <dbReference type="ChEBI" id="CHEBI:18420"/>
    </cofactor>
</comment>
<proteinExistence type="inferred from homology"/>
<evidence type="ECO:0000256" key="11">
    <source>
        <dbReference type="ARBA" id="ARBA00023080"/>
    </source>
</evidence>
<protein>
    <recommendedName>
        <fullName evidence="4 12">Nucleoside diphosphate kinase</fullName>
        <shortName evidence="12">NDK</shortName>
        <shortName evidence="12">NDP kinase</shortName>
        <ecNumber evidence="3 12">2.7.4.6</ecNumber>
    </recommendedName>
    <alternativeName>
        <fullName evidence="12">Nucleoside-2-P kinase</fullName>
    </alternativeName>
</protein>
<evidence type="ECO:0000256" key="2">
    <source>
        <dbReference type="ARBA" id="ARBA00008142"/>
    </source>
</evidence>
<evidence type="ECO:0000256" key="15">
    <source>
        <dbReference type="RuleBase" id="RU004013"/>
    </source>
</evidence>
<evidence type="ECO:0000256" key="5">
    <source>
        <dbReference type="ARBA" id="ARBA00022679"/>
    </source>
</evidence>
<evidence type="ECO:0000256" key="1">
    <source>
        <dbReference type="ARBA" id="ARBA00001946"/>
    </source>
</evidence>
<gene>
    <name evidence="12" type="primary">ndk</name>
    <name evidence="17" type="ORF">FYJ78_09330</name>
</gene>
<dbReference type="PROSITE" id="PS00469">
    <property type="entry name" value="NDPK"/>
    <property type="match status" value="1"/>
</dbReference>
<keyword evidence="12" id="KW-0597">Phosphoprotein</keyword>
<evidence type="ECO:0000256" key="12">
    <source>
        <dbReference type="HAMAP-Rule" id="MF_00451"/>
    </source>
</evidence>
<evidence type="ECO:0000259" key="16">
    <source>
        <dbReference type="SMART" id="SM00562"/>
    </source>
</evidence>
<feature type="binding site" evidence="12">
    <location>
        <position position="91"/>
    </location>
    <ligand>
        <name>ATP</name>
        <dbReference type="ChEBI" id="CHEBI:30616"/>
    </ligand>
</feature>
<feature type="binding site" evidence="12">
    <location>
        <position position="57"/>
    </location>
    <ligand>
        <name>ATP</name>
        <dbReference type="ChEBI" id="CHEBI:30616"/>
    </ligand>
</feature>
<evidence type="ECO:0000313" key="17">
    <source>
        <dbReference type="EMBL" id="MSV25371.1"/>
    </source>
</evidence>
<dbReference type="GO" id="GO:0004550">
    <property type="term" value="F:nucleoside diphosphate kinase activity"/>
    <property type="evidence" value="ECO:0007669"/>
    <property type="project" value="UniProtKB-UniRule"/>
</dbReference>
<dbReference type="PRINTS" id="PR01243">
    <property type="entry name" value="NUCDPKINASE"/>
</dbReference>
<comment type="subunit">
    <text evidence="12">Homotetramer.</text>
</comment>
<dbReference type="NCBIfam" id="NF001908">
    <property type="entry name" value="PRK00668.1"/>
    <property type="match status" value="1"/>
</dbReference>
<dbReference type="RefSeq" id="WP_154621132.1">
    <property type="nucleotide sequence ID" value="NZ_CBCTNG010000002.1"/>
</dbReference>
<comment type="catalytic activity">
    <reaction evidence="12">
        <text>a ribonucleoside 5'-diphosphate + ATP = a ribonucleoside 5'-triphosphate + ADP</text>
        <dbReference type="Rhea" id="RHEA:18113"/>
        <dbReference type="ChEBI" id="CHEBI:30616"/>
        <dbReference type="ChEBI" id="CHEBI:57930"/>
        <dbReference type="ChEBI" id="CHEBI:61557"/>
        <dbReference type="ChEBI" id="CHEBI:456216"/>
        <dbReference type="EC" id="2.7.4.6"/>
    </reaction>
</comment>
<dbReference type="GO" id="GO:0006228">
    <property type="term" value="P:UTP biosynthetic process"/>
    <property type="evidence" value="ECO:0007669"/>
    <property type="project" value="UniProtKB-UniRule"/>
</dbReference>
<dbReference type="InterPro" id="IPR036850">
    <property type="entry name" value="NDK-like_dom_sf"/>
</dbReference>
<dbReference type="Pfam" id="PF00334">
    <property type="entry name" value="NDK"/>
    <property type="match status" value="1"/>
</dbReference>
<dbReference type="InterPro" id="IPR034907">
    <property type="entry name" value="NDK-like_dom"/>
</dbReference>
<feature type="binding site" evidence="12">
    <location>
        <position position="102"/>
    </location>
    <ligand>
        <name>ATP</name>
        <dbReference type="ChEBI" id="CHEBI:30616"/>
    </ligand>
</feature>
<comment type="caution">
    <text evidence="13">Lacks conserved residue(s) required for the propagation of feature annotation.</text>
</comment>
<organism evidence="17 18">
    <name type="scientific">Selenomonas montiformis</name>
    <dbReference type="NCBI Taxonomy" id="2652285"/>
    <lineage>
        <taxon>Bacteria</taxon>
        <taxon>Bacillati</taxon>
        <taxon>Bacillota</taxon>
        <taxon>Negativicutes</taxon>
        <taxon>Selenomonadales</taxon>
        <taxon>Selenomonadaceae</taxon>
        <taxon>Selenomonas</taxon>
    </lineage>
</organism>
<comment type="caution">
    <text evidence="17">The sequence shown here is derived from an EMBL/GenBank/DDBJ whole genome shotgun (WGS) entry which is preliminary data.</text>
</comment>
<evidence type="ECO:0000256" key="10">
    <source>
        <dbReference type="ARBA" id="ARBA00022842"/>
    </source>
</evidence>
<dbReference type="EC" id="2.7.4.6" evidence="3 12"/>
<keyword evidence="10 12" id="KW-0460">Magnesium</keyword>
<dbReference type="InterPro" id="IPR023005">
    <property type="entry name" value="Nucleoside_diP_kinase_AS"/>
</dbReference>
<keyword evidence="5 12" id="KW-0808">Transferase</keyword>